<keyword evidence="2" id="KW-1185">Reference proteome</keyword>
<dbReference type="OrthoDB" id="5953307at2"/>
<dbReference type="EMBL" id="FTOT01000002">
    <property type="protein sequence ID" value="SIS85646.1"/>
    <property type="molecule type" value="Genomic_DNA"/>
</dbReference>
<accession>A0A1N7MHP6</accession>
<gene>
    <name evidence="1" type="ORF">SAMN05421774_102699</name>
</gene>
<dbReference type="InterPro" id="IPR009593">
    <property type="entry name" value="DUF1203"/>
</dbReference>
<dbReference type="RefSeq" id="WP_076529851.1">
    <property type="nucleotide sequence ID" value="NZ_BMEH01000002.1"/>
</dbReference>
<name>A0A1N7MHP6_9RHOB</name>
<dbReference type="Proteomes" id="UP000186141">
    <property type="component" value="Unassembled WGS sequence"/>
</dbReference>
<evidence type="ECO:0000313" key="2">
    <source>
        <dbReference type="Proteomes" id="UP000186141"/>
    </source>
</evidence>
<organism evidence="1 2">
    <name type="scientific">Gemmobacter megaterium</name>
    <dbReference type="NCBI Taxonomy" id="1086013"/>
    <lineage>
        <taxon>Bacteria</taxon>
        <taxon>Pseudomonadati</taxon>
        <taxon>Pseudomonadota</taxon>
        <taxon>Alphaproteobacteria</taxon>
        <taxon>Rhodobacterales</taxon>
        <taxon>Paracoccaceae</taxon>
        <taxon>Gemmobacter</taxon>
    </lineage>
</organism>
<sequence length="155" mass="17212">MAFRVRGLDPAPFQRYFGLSDAALAAQGVVRYEVDTQPGFPDRVTMQDMAPGETALLMNYEHLPVASPYRSRHAIFVKEGADAPYDAVDTVPDVMHCRMLALRGFDARGFILDADLAEGDGIAPLIHRLFENPDIAYIHAHYARRGCYSGLIERA</sequence>
<dbReference type="AlphaFoldDB" id="A0A1N7MHP6"/>
<proteinExistence type="predicted"/>
<protein>
    <recommendedName>
        <fullName evidence="3">DUF1203 domain-containing protein</fullName>
    </recommendedName>
</protein>
<evidence type="ECO:0008006" key="3">
    <source>
        <dbReference type="Google" id="ProtNLM"/>
    </source>
</evidence>
<reference evidence="1 2" key="1">
    <citation type="submission" date="2017-01" db="EMBL/GenBank/DDBJ databases">
        <authorList>
            <person name="Mah S.A."/>
            <person name="Swanson W.J."/>
            <person name="Moy G.W."/>
            <person name="Vacquier V.D."/>
        </authorList>
    </citation>
    <scope>NUCLEOTIDE SEQUENCE [LARGE SCALE GENOMIC DNA]</scope>
    <source>
        <strain evidence="1 2">DSM 26375</strain>
    </source>
</reference>
<dbReference type="Pfam" id="PF06718">
    <property type="entry name" value="DUF1203"/>
    <property type="match status" value="1"/>
</dbReference>
<dbReference type="PIRSF" id="PIRSF034110">
    <property type="entry name" value="DUF1203"/>
    <property type="match status" value="1"/>
</dbReference>
<evidence type="ECO:0000313" key="1">
    <source>
        <dbReference type="EMBL" id="SIS85646.1"/>
    </source>
</evidence>
<dbReference type="STRING" id="1086013.SAMN05421774_102699"/>